<dbReference type="InterPro" id="IPR003594">
    <property type="entry name" value="HATPase_dom"/>
</dbReference>
<dbReference type="CDD" id="cd00082">
    <property type="entry name" value="HisKA"/>
    <property type="match status" value="1"/>
</dbReference>
<dbReference type="Gene3D" id="3.30.450.20">
    <property type="entry name" value="PAS domain"/>
    <property type="match status" value="1"/>
</dbReference>
<evidence type="ECO:0000256" key="6">
    <source>
        <dbReference type="ARBA" id="ARBA00022679"/>
    </source>
</evidence>
<keyword evidence="4" id="KW-1003">Cell membrane</keyword>
<protein>
    <recommendedName>
        <fullName evidence="12">Sensor-like histidine kinase SenX3</fullName>
        <ecNumber evidence="3">2.7.13.3</ecNumber>
    </recommendedName>
</protein>
<feature type="coiled-coil region" evidence="13">
    <location>
        <begin position="85"/>
        <end position="112"/>
    </location>
</feature>
<dbReference type="SUPFAM" id="SSF55785">
    <property type="entry name" value="PYP-like sensor domain (PAS domain)"/>
    <property type="match status" value="1"/>
</dbReference>
<keyword evidence="10" id="KW-0902">Two-component regulatory system</keyword>
<evidence type="ECO:0000256" key="5">
    <source>
        <dbReference type="ARBA" id="ARBA00022553"/>
    </source>
</evidence>
<dbReference type="InterPro" id="IPR035965">
    <property type="entry name" value="PAS-like_dom_sf"/>
</dbReference>
<dbReference type="SUPFAM" id="SSF47384">
    <property type="entry name" value="Homodimeric domain of signal transducing histidine kinase"/>
    <property type="match status" value="1"/>
</dbReference>
<name>A0A346Y241_9ACTN</name>
<comment type="subcellular location">
    <subcellularLocation>
        <location evidence="2">Cell membrane</location>
    </subcellularLocation>
</comment>
<dbReference type="Pfam" id="PF00512">
    <property type="entry name" value="HisKA"/>
    <property type="match status" value="1"/>
</dbReference>
<evidence type="ECO:0000256" key="8">
    <source>
        <dbReference type="ARBA" id="ARBA00022777"/>
    </source>
</evidence>
<evidence type="ECO:0000313" key="17">
    <source>
        <dbReference type="Proteomes" id="UP000264006"/>
    </source>
</evidence>
<dbReference type="PRINTS" id="PR00344">
    <property type="entry name" value="BCTRLSENSOR"/>
</dbReference>
<keyword evidence="6" id="KW-0808">Transferase</keyword>
<evidence type="ECO:0000256" key="9">
    <source>
        <dbReference type="ARBA" id="ARBA00022840"/>
    </source>
</evidence>
<keyword evidence="7" id="KW-0547">Nucleotide-binding</keyword>
<evidence type="ECO:0000256" key="3">
    <source>
        <dbReference type="ARBA" id="ARBA00012438"/>
    </source>
</evidence>
<keyword evidence="14" id="KW-0812">Transmembrane</keyword>
<dbReference type="Gene3D" id="3.30.565.10">
    <property type="entry name" value="Histidine kinase-like ATPase, C-terminal domain"/>
    <property type="match status" value="1"/>
</dbReference>
<dbReference type="InterPro" id="IPR050351">
    <property type="entry name" value="BphY/WalK/GraS-like"/>
</dbReference>
<dbReference type="InterPro" id="IPR005467">
    <property type="entry name" value="His_kinase_dom"/>
</dbReference>
<keyword evidence="14" id="KW-1133">Transmembrane helix</keyword>
<dbReference type="Pfam" id="PF02518">
    <property type="entry name" value="HATPase_c"/>
    <property type="match status" value="1"/>
</dbReference>
<dbReference type="RefSeq" id="WP_114592865.1">
    <property type="nucleotide sequence ID" value="NZ_CAXIBR010000110.1"/>
</dbReference>
<evidence type="ECO:0000256" key="2">
    <source>
        <dbReference type="ARBA" id="ARBA00004236"/>
    </source>
</evidence>
<evidence type="ECO:0000256" key="11">
    <source>
        <dbReference type="ARBA" id="ARBA00023136"/>
    </source>
</evidence>
<keyword evidence="11 14" id="KW-0472">Membrane</keyword>
<dbReference type="FunFam" id="1.10.287.130:FF:000008">
    <property type="entry name" value="Two-component sensor histidine kinase"/>
    <property type="match status" value="1"/>
</dbReference>
<dbReference type="GO" id="GO:0005886">
    <property type="term" value="C:plasma membrane"/>
    <property type="evidence" value="ECO:0007669"/>
    <property type="project" value="UniProtKB-SubCell"/>
</dbReference>
<dbReference type="OrthoDB" id="9813151at2"/>
<dbReference type="PANTHER" id="PTHR45453">
    <property type="entry name" value="PHOSPHATE REGULON SENSOR PROTEIN PHOR"/>
    <property type="match status" value="1"/>
</dbReference>
<dbReference type="Gene3D" id="1.10.287.130">
    <property type="match status" value="1"/>
</dbReference>
<dbReference type="InterPro" id="IPR000014">
    <property type="entry name" value="PAS"/>
</dbReference>
<proteinExistence type="predicted"/>
<dbReference type="GO" id="GO:0000155">
    <property type="term" value="F:phosphorelay sensor kinase activity"/>
    <property type="evidence" value="ECO:0007669"/>
    <property type="project" value="InterPro"/>
</dbReference>
<evidence type="ECO:0000256" key="14">
    <source>
        <dbReference type="SAM" id="Phobius"/>
    </source>
</evidence>
<dbReference type="Proteomes" id="UP000264006">
    <property type="component" value="Chromosome"/>
</dbReference>
<evidence type="ECO:0000256" key="1">
    <source>
        <dbReference type="ARBA" id="ARBA00000085"/>
    </source>
</evidence>
<reference evidence="16 17" key="1">
    <citation type="submission" date="2018-09" db="EMBL/GenBank/DDBJ databases">
        <title>Complete genome sequence of Euzebya sp. DY32-46 isolated from seawater of Pacific Ocean.</title>
        <authorList>
            <person name="Xu L."/>
            <person name="Wu Y.-H."/>
            <person name="Xu X.-W."/>
        </authorList>
    </citation>
    <scope>NUCLEOTIDE SEQUENCE [LARGE SCALE GENOMIC DNA]</scope>
    <source>
        <strain evidence="16 17">DY32-46</strain>
    </source>
</reference>
<evidence type="ECO:0000256" key="12">
    <source>
        <dbReference type="ARBA" id="ARBA00039401"/>
    </source>
</evidence>
<feature type="domain" description="Histidine kinase" evidence="15">
    <location>
        <begin position="219"/>
        <end position="436"/>
    </location>
</feature>
<keyword evidence="17" id="KW-1185">Reference proteome</keyword>
<evidence type="ECO:0000256" key="10">
    <source>
        <dbReference type="ARBA" id="ARBA00023012"/>
    </source>
</evidence>
<dbReference type="AlphaFoldDB" id="A0A346Y241"/>
<keyword evidence="8" id="KW-0418">Kinase</keyword>
<evidence type="ECO:0000256" key="7">
    <source>
        <dbReference type="ARBA" id="ARBA00022741"/>
    </source>
</evidence>
<dbReference type="FunFam" id="3.30.565.10:FF:000006">
    <property type="entry name" value="Sensor histidine kinase WalK"/>
    <property type="match status" value="1"/>
</dbReference>
<accession>A0A346Y241</accession>
<keyword evidence="5" id="KW-0597">Phosphoprotein</keyword>
<feature type="transmembrane region" description="Helical" evidence="14">
    <location>
        <begin position="7"/>
        <end position="23"/>
    </location>
</feature>
<evidence type="ECO:0000256" key="13">
    <source>
        <dbReference type="SAM" id="Coils"/>
    </source>
</evidence>
<dbReference type="InterPro" id="IPR036097">
    <property type="entry name" value="HisK_dim/P_sf"/>
</dbReference>
<dbReference type="EC" id="2.7.13.3" evidence="3"/>
<gene>
    <name evidence="16" type="ORF">DVS28_a3866</name>
</gene>
<comment type="catalytic activity">
    <reaction evidence="1">
        <text>ATP + protein L-histidine = ADP + protein N-phospho-L-histidine.</text>
        <dbReference type="EC" id="2.7.13.3"/>
    </reaction>
</comment>
<organism evidence="16 17">
    <name type="scientific">Euzebya pacifica</name>
    <dbReference type="NCBI Taxonomy" id="1608957"/>
    <lineage>
        <taxon>Bacteria</taxon>
        <taxon>Bacillati</taxon>
        <taxon>Actinomycetota</taxon>
        <taxon>Nitriliruptoria</taxon>
        <taxon>Euzebyales</taxon>
    </lineage>
</organism>
<dbReference type="GO" id="GO:0005524">
    <property type="term" value="F:ATP binding"/>
    <property type="evidence" value="ECO:0007669"/>
    <property type="project" value="UniProtKB-KW"/>
</dbReference>
<dbReference type="InterPro" id="IPR003661">
    <property type="entry name" value="HisK_dim/P_dom"/>
</dbReference>
<dbReference type="SMART" id="SM00387">
    <property type="entry name" value="HATPase_c"/>
    <property type="match status" value="1"/>
</dbReference>
<keyword evidence="13" id="KW-0175">Coiled coil</keyword>
<dbReference type="SMART" id="SM00388">
    <property type="entry name" value="HisKA"/>
    <property type="match status" value="1"/>
</dbReference>
<dbReference type="CDD" id="cd00075">
    <property type="entry name" value="HATPase"/>
    <property type="match status" value="1"/>
</dbReference>
<dbReference type="EMBL" id="CP031165">
    <property type="protein sequence ID" value="AXV08538.1"/>
    <property type="molecule type" value="Genomic_DNA"/>
</dbReference>
<dbReference type="GO" id="GO:0004721">
    <property type="term" value="F:phosphoprotein phosphatase activity"/>
    <property type="evidence" value="ECO:0007669"/>
    <property type="project" value="TreeGrafter"/>
</dbReference>
<evidence type="ECO:0000256" key="4">
    <source>
        <dbReference type="ARBA" id="ARBA00022475"/>
    </source>
</evidence>
<dbReference type="SUPFAM" id="SSF55874">
    <property type="entry name" value="ATPase domain of HSP90 chaperone/DNA topoisomerase II/histidine kinase"/>
    <property type="match status" value="1"/>
</dbReference>
<dbReference type="KEGG" id="euz:DVS28_a3866"/>
<dbReference type="InterPro" id="IPR004358">
    <property type="entry name" value="Sig_transdc_His_kin-like_C"/>
</dbReference>
<keyword evidence="9" id="KW-0067">ATP-binding</keyword>
<dbReference type="Pfam" id="PF13188">
    <property type="entry name" value="PAS_8"/>
    <property type="match status" value="1"/>
</dbReference>
<dbReference type="InterPro" id="IPR036890">
    <property type="entry name" value="HATPase_C_sf"/>
</dbReference>
<sequence>MLRRTRYLLPLAMMLAALIGAAGRSVVWWLVPLLGLAGLGLDALLLRISEERLRGVADQVVKFASDVERPQTLTAEGGREWQRLVQALNDVATVLRDRFEALRDERERVQRVLDAIPASVMLFTDGVLAYANPAATAMFALPEDMVDLTPMRALGVAGLAEAVREVLETDRVVDVAVTRNGRELVANLSRIATNEVAVIVTDLTDIRRVEDMRRDFVANASHELKTPVTGMQALADSLQMAMERDPERARTMAERIQREATRLAQLVRDLLDLTRLEEGADGRGQRRVDVTALAEAQVERARETAERRGILLDFDASPEASVIGYPEDLKVIIGNLVLNAIQYNRDNGRVEVTVRRRGSDVMVRVTDTGIGIPEVDQDRVFERFYRVDKARSRAAGGTGLGLALVRHAVERHKGKVRVASVLGEGSTFTVMLPVDGGTSEG</sequence>
<dbReference type="GO" id="GO:0016036">
    <property type="term" value="P:cellular response to phosphate starvation"/>
    <property type="evidence" value="ECO:0007669"/>
    <property type="project" value="TreeGrafter"/>
</dbReference>
<evidence type="ECO:0000313" key="16">
    <source>
        <dbReference type="EMBL" id="AXV08538.1"/>
    </source>
</evidence>
<dbReference type="PROSITE" id="PS50109">
    <property type="entry name" value="HIS_KIN"/>
    <property type="match status" value="1"/>
</dbReference>
<evidence type="ECO:0000259" key="15">
    <source>
        <dbReference type="PROSITE" id="PS50109"/>
    </source>
</evidence>
<dbReference type="PANTHER" id="PTHR45453:SF1">
    <property type="entry name" value="PHOSPHATE REGULON SENSOR PROTEIN PHOR"/>
    <property type="match status" value="1"/>
</dbReference>